<keyword evidence="4 10" id="KW-0812">Transmembrane</keyword>
<evidence type="ECO:0000256" key="6">
    <source>
        <dbReference type="ARBA" id="ARBA00022989"/>
    </source>
</evidence>
<organism evidence="11">
    <name type="scientific">Chaetoceros debilis</name>
    <dbReference type="NCBI Taxonomy" id="122233"/>
    <lineage>
        <taxon>Eukaryota</taxon>
        <taxon>Sar</taxon>
        <taxon>Stramenopiles</taxon>
        <taxon>Ochrophyta</taxon>
        <taxon>Bacillariophyta</taxon>
        <taxon>Coscinodiscophyceae</taxon>
        <taxon>Chaetocerotophycidae</taxon>
        <taxon>Chaetocerotales</taxon>
        <taxon>Chaetocerotaceae</taxon>
        <taxon>Chaetoceros</taxon>
    </lineage>
</organism>
<dbReference type="GO" id="GO:0001733">
    <property type="term" value="F:galactosylceramide sulfotransferase activity"/>
    <property type="evidence" value="ECO:0007669"/>
    <property type="project" value="InterPro"/>
</dbReference>
<dbReference type="EMBL" id="HBIO01002141">
    <property type="protein sequence ID" value="CAE0456712.1"/>
    <property type="molecule type" value="Transcribed_RNA"/>
</dbReference>
<dbReference type="GO" id="GO:0009247">
    <property type="term" value="P:glycolipid biosynthetic process"/>
    <property type="evidence" value="ECO:0007669"/>
    <property type="project" value="InterPro"/>
</dbReference>
<evidence type="ECO:0000256" key="9">
    <source>
        <dbReference type="ARBA" id="ARBA00023180"/>
    </source>
</evidence>
<dbReference type="PANTHER" id="PTHR14647:SF87">
    <property type="entry name" value="PUTATIVE-RELATED"/>
    <property type="match status" value="1"/>
</dbReference>
<evidence type="ECO:0000256" key="8">
    <source>
        <dbReference type="ARBA" id="ARBA00023136"/>
    </source>
</evidence>
<keyword evidence="9" id="KW-0325">Glycoprotein</keyword>
<dbReference type="GO" id="GO:0000139">
    <property type="term" value="C:Golgi membrane"/>
    <property type="evidence" value="ECO:0007669"/>
    <property type="project" value="UniProtKB-SubCell"/>
</dbReference>
<evidence type="ECO:0000256" key="4">
    <source>
        <dbReference type="ARBA" id="ARBA00022692"/>
    </source>
</evidence>
<evidence type="ECO:0000256" key="10">
    <source>
        <dbReference type="SAM" id="Phobius"/>
    </source>
</evidence>
<dbReference type="InterPro" id="IPR027417">
    <property type="entry name" value="P-loop_NTPase"/>
</dbReference>
<evidence type="ECO:0000256" key="3">
    <source>
        <dbReference type="ARBA" id="ARBA00022679"/>
    </source>
</evidence>
<comment type="subcellular location">
    <subcellularLocation>
        <location evidence="1">Golgi apparatus membrane</location>
        <topology evidence="1">Single-pass type II membrane protein</topology>
    </subcellularLocation>
</comment>
<comment type="similarity">
    <text evidence="2">Belongs to the galactose-3-O-sulfotransferase family.</text>
</comment>
<dbReference type="Gene3D" id="3.40.50.300">
    <property type="entry name" value="P-loop containing nucleotide triphosphate hydrolases"/>
    <property type="match status" value="1"/>
</dbReference>
<keyword evidence="3" id="KW-0808">Transferase</keyword>
<name>A0A7S3PVJ8_9STRA</name>
<gene>
    <name evidence="11" type="ORF">CDEB00056_LOCUS1553</name>
</gene>
<proteinExistence type="inferred from homology"/>
<keyword evidence="7" id="KW-0333">Golgi apparatus</keyword>
<evidence type="ECO:0000256" key="2">
    <source>
        <dbReference type="ARBA" id="ARBA00008124"/>
    </source>
</evidence>
<evidence type="ECO:0000256" key="5">
    <source>
        <dbReference type="ARBA" id="ARBA00022968"/>
    </source>
</evidence>
<keyword evidence="8 10" id="KW-0472">Membrane</keyword>
<keyword evidence="6 10" id="KW-1133">Transmembrane helix</keyword>
<feature type="transmembrane region" description="Helical" evidence="10">
    <location>
        <begin position="43"/>
        <end position="61"/>
    </location>
</feature>
<sequence>MKRSKVVCINIQIPNTNKESIGRFLNSTRMMKKPLFSSRRRKFTSGFGISVAVLILMNLLTSSKLIILEDPISNAMVENTPHYMRFLMDSPLNRNRVDDNPVEMKMRLSTEENQNTQINFTSQLPFKPFIPWKRRKDHPLPCIIDRTRPADWDPMNAYIQKQPSDTGLLYIKIEKAASSTLASVAGRIAHAMAHRTNAYVTKEDDDGNENKDGIEVRKVCRFRGLSHLWAKRTKSYNKRDRDQSFLWTFLKDPMQRELSLYFYFYLDWGIKHNYTVDSFHDWLGRHSDGNEQTTMLADEKAKRDFDEMMLQQNTNETMLDDFVQKTIDEMDFIGLVERMDESLVLLALMLDLPVTDVLYTSSKQSGDYTLIEKQKRCERIGIHRPLLPGIKDYFESVEWEQRARVDRMLHAAVNRSIDHTIEHVVGREIFDEAMREFMDAKKVVSDHCTINSRIVLACTEDGGVVPQADRSKCYLSDAGCGHECLDEVFPFQS</sequence>
<evidence type="ECO:0000313" key="11">
    <source>
        <dbReference type="EMBL" id="CAE0456712.1"/>
    </source>
</evidence>
<protein>
    <recommendedName>
        <fullName evidence="12">Sulfotransferase domain-containing protein</fullName>
    </recommendedName>
</protein>
<evidence type="ECO:0008006" key="12">
    <source>
        <dbReference type="Google" id="ProtNLM"/>
    </source>
</evidence>
<reference evidence="11" key="1">
    <citation type="submission" date="2021-01" db="EMBL/GenBank/DDBJ databases">
        <authorList>
            <person name="Corre E."/>
            <person name="Pelletier E."/>
            <person name="Niang G."/>
            <person name="Scheremetjew M."/>
            <person name="Finn R."/>
            <person name="Kale V."/>
            <person name="Holt S."/>
            <person name="Cochrane G."/>
            <person name="Meng A."/>
            <person name="Brown T."/>
            <person name="Cohen L."/>
        </authorList>
    </citation>
    <scope>NUCLEOTIDE SEQUENCE</scope>
    <source>
        <strain evidence="11">MM31A-1</strain>
    </source>
</reference>
<evidence type="ECO:0000256" key="7">
    <source>
        <dbReference type="ARBA" id="ARBA00023034"/>
    </source>
</evidence>
<keyword evidence="5" id="KW-0735">Signal-anchor</keyword>
<dbReference type="PANTHER" id="PTHR14647">
    <property type="entry name" value="GALACTOSE-3-O-SULFOTRANSFERASE"/>
    <property type="match status" value="1"/>
</dbReference>
<accession>A0A7S3PVJ8</accession>
<evidence type="ECO:0000256" key="1">
    <source>
        <dbReference type="ARBA" id="ARBA00004323"/>
    </source>
</evidence>
<dbReference type="InterPro" id="IPR009729">
    <property type="entry name" value="Gal-3-0_sulfotransfrase"/>
</dbReference>
<dbReference type="AlphaFoldDB" id="A0A7S3PVJ8"/>